<dbReference type="InterPro" id="IPR015679">
    <property type="entry name" value="PLipase_D_fam"/>
</dbReference>
<dbReference type="CDD" id="cd09141">
    <property type="entry name" value="PLDc_vPLD1_2_yPLD_like_2"/>
    <property type="match status" value="1"/>
</dbReference>
<evidence type="ECO:0000313" key="10">
    <source>
        <dbReference type="Proteomes" id="UP000078561"/>
    </source>
</evidence>
<dbReference type="OrthoDB" id="14911at2759"/>
<keyword evidence="3" id="KW-0677">Repeat</keyword>
<feature type="domain" description="PLD phosphodiesterase" evidence="8">
    <location>
        <begin position="460"/>
        <end position="487"/>
    </location>
</feature>
<name>A0A168SRR6_ABSGL</name>
<dbReference type="PIRSF" id="PIRSF009376">
    <property type="entry name" value="Phospholipase_D_euk"/>
    <property type="match status" value="1"/>
</dbReference>
<comment type="catalytic activity">
    <reaction evidence="1">
        <text>a 1,2-diacyl-sn-glycero-3-phosphocholine + H2O = a 1,2-diacyl-sn-glycero-3-phosphate + choline + H(+)</text>
        <dbReference type="Rhea" id="RHEA:14445"/>
        <dbReference type="ChEBI" id="CHEBI:15354"/>
        <dbReference type="ChEBI" id="CHEBI:15377"/>
        <dbReference type="ChEBI" id="CHEBI:15378"/>
        <dbReference type="ChEBI" id="CHEBI:57643"/>
        <dbReference type="ChEBI" id="CHEBI:58608"/>
        <dbReference type="EC" id="3.1.4.4"/>
    </reaction>
</comment>
<keyword evidence="10" id="KW-1185">Reference proteome</keyword>
<organism evidence="9">
    <name type="scientific">Absidia glauca</name>
    <name type="common">Pin mould</name>
    <dbReference type="NCBI Taxonomy" id="4829"/>
    <lineage>
        <taxon>Eukaryota</taxon>
        <taxon>Fungi</taxon>
        <taxon>Fungi incertae sedis</taxon>
        <taxon>Mucoromycota</taxon>
        <taxon>Mucoromycotina</taxon>
        <taxon>Mucoromycetes</taxon>
        <taxon>Mucorales</taxon>
        <taxon>Cunninghamellaceae</taxon>
        <taxon>Absidia</taxon>
    </lineage>
</organism>
<evidence type="ECO:0000256" key="4">
    <source>
        <dbReference type="ARBA" id="ARBA00022801"/>
    </source>
</evidence>
<dbReference type="PANTHER" id="PTHR18896">
    <property type="entry name" value="PHOSPHOLIPASE D"/>
    <property type="match status" value="1"/>
</dbReference>
<feature type="chain" id="PRO_5007900350" description="phospholipase D" evidence="7">
    <location>
        <begin position="36"/>
        <end position="676"/>
    </location>
</feature>
<proteinExistence type="predicted"/>
<dbReference type="OMA" id="QMWKIYD"/>
<dbReference type="InterPro" id="IPR016555">
    <property type="entry name" value="PLipase_D_euk"/>
</dbReference>
<evidence type="ECO:0000256" key="2">
    <source>
        <dbReference type="ARBA" id="ARBA00012027"/>
    </source>
</evidence>
<dbReference type="GO" id="GO:0006654">
    <property type="term" value="P:phosphatidic acid biosynthetic process"/>
    <property type="evidence" value="ECO:0007669"/>
    <property type="project" value="InterPro"/>
</dbReference>
<gene>
    <name evidence="9" type="primary">ABSGL_14500.1 scaffold 14663</name>
</gene>
<accession>A0A168SRR6</accession>
<keyword evidence="5" id="KW-0442">Lipid degradation</keyword>
<dbReference type="EMBL" id="LT554937">
    <property type="protein sequence ID" value="SAM08834.1"/>
    <property type="molecule type" value="Genomic_DNA"/>
</dbReference>
<feature type="signal peptide" evidence="7">
    <location>
        <begin position="1"/>
        <end position="35"/>
    </location>
</feature>
<dbReference type="Gene3D" id="3.30.870.10">
    <property type="entry name" value="Endonuclease Chain A"/>
    <property type="match status" value="2"/>
</dbReference>
<dbReference type="EC" id="3.1.4.4" evidence="2"/>
<keyword evidence="6" id="KW-0443">Lipid metabolism</keyword>
<evidence type="ECO:0000259" key="8">
    <source>
        <dbReference type="PROSITE" id="PS50035"/>
    </source>
</evidence>
<evidence type="ECO:0000256" key="1">
    <source>
        <dbReference type="ARBA" id="ARBA00000798"/>
    </source>
</evidence>
<dbReference type="Proteomes" id="UP000078561">
    <property type="component" value="Unassembled WGS sequence"/>
</dbReference>
<dbReference type="GO" id="GO:0004630">
    <property type="term" value="F:phospholipase D activity"/>
    <property type="evidence" value="ECO:0007669"/>
    <property type="project" value="UniProtKB-EC"/>
</dbReference>
<dbReference type="Pfam" id="PF13091">
    <property type="entry name" value="PLDc_2"/>
    <property type="match status" value="1"/>
</dbReference>
<keyword evidence="7" id="KW-0732">Signal</keyword>
<dbReference type="AlphaFoldDB" id="A0A168SRR6"/>
<evidence type="ECO:0000256" key="3">
    <source>
        <dbReference type="ARBA" id="ARBA00022737"/>
    </source>
</evidence>
<dbReference type="SUPFAM" id="SSF56024">
    <property type="entry name" value="Phospholipase D/nuclease"/>
    <property type="match status" value="2"/>
</dbReference>
<dbReference type="PROSITE" id="PS50035">
    <property type="entry name" value="PLD"/>
    <property type="match status" value="2"/>
</dbReference>
<evidence type="ECO:0000256" key="5">
    <source>
        <dbReference type="ARBA" id="ARBA00022963"/>
    </source>
</evidence>
<sequence>MTPSLLNHHLIRAVSFSLVIILSLGLFVQPQGVTAEVNRYHSFAPTRDNSTIQWLVDGHDFFEASIEAILSAKSHMYLSAWWISPEVYLRRPAHDGDNEKYRFDQLLKQKAEEGVDIYVVLYKALVSLGSTYVKHHLEGLHPRIHVIRSPIVPLVWSFHEKFLTVDGKRSLIGGFDYSYARWDTYHHGLSDYTSELFPGQEYSNPRVHDFEHVENPHLTLVNRALIPRMPWHDISMYMKGGITYDLEHHFVERWNYIRQMEVLSSMDFPILPLPPAPTASTNGSAHGSDQTNQVQVVRSASFWNMDLEKEDSYYQAHLDMIAEAEHYIYIENQYFISSTDNSSVVVNKVAKAIVDRIILAHQKRQKFKVIVVLPLLPAFQGDLTKADSNAIRSIMYLQYASISRKKGSVHHSLIKAGINPSDYIEWYSLRTYDKIAPPLPSPHKDTKHQQANDTDYYVTEMVYIHSKVMIVDDRKALVGSANINDRSLLGGRDAEVGGVVEDTNLVPSYMGDKKYMAGKSILEFRLRLWKEHLGLMDVKDWTALRIPGMPRKYLPNPDMIERRLLDPLSPKAYQALWRDRAKQNTLLYRELFQCVPDDSISTYAQHTAFVADQKKAPYGHLVGYNKTDSGYNATSLHHKLDQIHGHLVQFPLDYLNKSNMIATNIIQFFTPLAIFT</sequence>
<dbReference type="PANTHER" id="PTHR18896:SF76">
    <property type="entry name" value="PHOSPHOLIPASE"/>
    <property type="match status" value="1"/>
</dbReference>
<protein>
    <recommendedName>
        <fullName evidence="2">phospholipase D</fullName>
        <ecNumber evidence="2">3.1.4.4</ecNumber>
    </recommendedName>
</protein>
<dbReference type="SMART" id="SM00155">
    <property type="entry name" value="PLDc"/>
    <property type="match status" value="2"/>
</dbReference>
<reference evidence="9" key="1">
    <citation type="submission" date="2016-04" db="EMBL/GenBank/DDBJ databases">
        <authorList>
            <person name="Evans L.H."/>
            <person name="Alamgir A."/>
            <person name="Owens N."/>
            <person name="Weber N.D."/>
            <person name="Virtaneva K."/>
            <person name="Barbian K."/>
            <person name="Babar A."/>
            <person name="Rosenke K."/>
        </authorList>
    </citation>
    <scope>NUCLEOTIDE SEQUENCE [LARGE SCALE GENOMIC DNA]</scope>
    <source>
        <strain evidence="9">CBS 101.48</strain>
    </source>
</reference>
<feature type="domain" description="PLD phosphodiesterase" evidence="8">
    <location>
        <begin position="154"/>
        <end position="181"/>
    </location>
</feature>
<evidence type="ECO:0000256" key="7">
    <source>
        <dbReference type="SAM" id="SignalP"/>
    </source>
</evidence>
<dbReference type="GO" id="GO:0035556">
    <property type="term" value="P:intracellular signal transduction"/>
    <property type="evidence" value="ECO:0007669"/>
    <property type="project" value="InterPro"/>
</dbReference>
<dbReference type="InterPro" id="IPR001736">
    <property type="entry name" value="PLipase_D/transphosphatidylase"/>
</dbReference>
<evidence type="ECO:0000313" key="9">
    <source>
        <dbReference type="EMBL" id="SAM08834.1"/>
    </source>
</evidence>
<dbReference type="STRING" id="4829.A0A168SRR6"/>
<evidence type="ECO:0000256" key="6">
    <source>
        <dbReference type="ARBA" id="ARBA00023098"/>
    </source>
</evidence>
<dbReference type="InParanoid" id="A0A168SRR6"/>
<dbReference type="InterPro" id="IPR025202">
    <property type="entry name" value="PLD-like_dom"/>
</dbReference>
<dbReference type="GO" id="GO:0009395">
    <property type="term" value="P:phospholipid catabolic process"/>
    <property type="evidence" value="ECO:0007669"/>
    <property type="project" value="TreeGrafter"/>
</dbReference>
<keyword evidence="4" id="KW-0378">Hydrolase</keyword>